<dbReference type="RefSeq" id="WP_209812619.1">
    <property type="nucleotide sequence ID" value="NZ_JAGGKT010000024.1"/>
</dbReference>
<gene>
    <name evidence="1" type="ORF">J2Z37_004653</name>
</gene>
<evidence type="ECO:0000313" key="1">
    <source>
        <dbReference type="EMBL" id="MBP1934633.1"/>
    </source>
</evidence>
<organism evidence="1 2">
    <name type="scientific">Ammoniphilus resinae</name>
    <dbReference type="NCBI Taxonomy" id="861532"/>
    <lineage>
        <taxon>Bacteria</taxon>
        <taxon>Bacillati</taxon>
        <taxon>Bacillota</taxon>
        <taxon>Bacilli</taxon>
        <taxon>Bacillales</taxon>
        <taxon>Paenibacillaceae</taxon>
        <taxon>Aneurinibacillus group</taxon>
        <taxon>Ammoniphilus</taxon>
    </lineage>
</organism>
<dbReference type="Pfam" id="PF19651">
    <property type="entry name" value="DUF6154"/>
    <property type="match status" value="1"/>
</dbReference>
<keyword evidence="2" id="KW-1185">Reference proteome</keyword>
<evidence type="ECO:0008006" key="3">
    <source>
        <dbReference type="Google" id="ProtNLM"/>
    </source>
</evidence>
<reference evidence="1 2" key="1">
    <citation type="submission" date="2021-03" db="EMBL/GenBank/DDBJ databases">
        <title>Genomic Encyclopedia of Type Strains, Phase IV (KMG-IV): sequencing the most valuable type-strain genomes for metagenomic binning, comparative biology and taxonomic classification.</title>
        <authorList>
            <person name="Goeker M."/>
        </authorList>
    </citation>
    <scope>NUCLEOTIDE SEQUENCE [LARGE SCALE GENOMIC DNA]</scope>
    <source>
        <strain evidence="1 2">DSM 24738</strain>
    </source>
</reference>
<protein>
    <recommendedName>
        <fullName evidence="3">Cytosolic protein</fullName>
    </recommendedName>
</protein>
<sequence>MKFIDDLYNLYRDHLTGDEEDAVALVLGALQELEQEDMVTLVKDMKEEELFQMLSLFLIELMRRKMAEEGVGQTTLNTPPISDTLH</sequence>
<dbReference type="InterPro" id="IPR046152">
    <property type="entry name" value="DUF6154"/>
</dbReference>
<dbReference type="EMBL" id="JAGGKT010000024">
    <property type="protein sequence ID" value="MBP1934633.1"/>
    <property type="molecule type" value="Genomic_DNA"/>
</dbReference>
<evidence type="ECO:0000313" key="2">
    <source>
        <dbReference type="Proteomes" id="UP001519343"/>
    </source>
</evidence>
<dbReference type="Proteomes" id="UP001519343">
    <property type="component" value="Unassembled WGS sequence"/>
</dbReference>
<comment type="caution">
    <text evidence="1">The sequence shown here is derived from an EMBL/GenBank/DDBJ whole genome shotgun (WGS) entry which is preliminary data.</text>
</comment>
<proteinExistence type="predicted"/>
<accession>A0ABS4GWJ0</accession>
<name>A0ABS4GWJ0_9BACL</name>